<proteinExistence type="predicted"/>
<accession>A0AAE3Y787</accession>
<reference evidence="1" key="1">
    <citation type="submission" date="2023-07" db="EMBL/GenBank/DDBJ databases">
        <title>Sorghum-associated microbial communities from plants grown in Nebraska, USA.</title>
        <authorList>
            <person name="Schachtman D."/>
        </authorList>
    </citation>
    <scope>NUCLEOTIDE SEQUENCE</scope>
    <source>
        <strain evidence="1">DS2360</strain>
    </source>
</reference>
<comment type="caution">
    <text evidence="1">The sequence shown here is derived from an EMBL/GenBank/DDBJ whole genome shotgun (WGS) entry which is preliminary data.</text>
</comment>
<dbReference type="Proteomes" id="UP001184861">
    <property type="component" value="Unassembled WGS sequence"/>
</dbReference>
<gene>
    <name evidence="1" type="ORF">J2787_000682</name>
</gene>
<dbReference type="RefSeq" id="WP_202271452.1">
    <property type="nucleotide sequence ID" value="NZ_JAVDQY010000001.1"/>
</dbReference>
<sequence>MAKNTVSNEAIKELLGSEKKSDLRKGVKLAVNNELVDFADDLFIILKTSISDAKMWEVNYDIIRLLGKAKYHQTIPILEDICRKNEDHDMVTSAAATALSRIRRANINDVQEVQRLLTFGKFAVIDGALRSMGIDKVIPNENEISEIIGFINAFEPKIERGYADIREGLAVASAGWTKNETVNKFLDDCLQSGDSALSKLAKSSMSGKYADIDY</sequence>
<evidence type="ECO:0000313" key="1">
    <source>
        <dbReference type="EMBL" id="MDR6525312.1"/>
    </source>
</evidence>
<organism evidence="1 2">
    <name type="scientific">Chryseobacterium rhizosphaerae</name>
    <dbReference type="NCBI Taxonomy" id="395937"/>
    <lineage>
        <taxon>Bacteria</taxon>
        <taxon>Pseudomonadati</taxon>
        <taxon>Bacteroidota</taxon>
        <taxon>Flavobacteriia</taxon>
        <taxon>Flavobacteriales</taxon>
        <taxon>Weeksellaceae</taxon>
        <taxon>Chryseobacterium group</taxon>
        <taxon>Chryseobacterium</taxon>
    </lineage>
</organism>
<protein>
    <recommendedName>
        <fullName evidence="3">HEAT repeat domain-containing protein</fullName>
    </recommendedName>
</protein>
<dbReference type="AlphaFoldDB" id="A0AAE3Y787"/>
<evidence type="ECO:0008006" key="3">
    <source>
        <dbReference type="Google" id="ProtNLM"/>
    </source>
</evidence>
<dbReference type="EMBL" id="JAVDQY010000001">
    <property type="protein sequence ID" value="MDR6525312.1"/>
    <property type="molecule type" value="Genomic_DNA"/>
</dbReference>
<evidence type="ECO:0000313" key="2">
    <source>
        <dbReference type="Proteomes" id="UP001184861"/>
    </source>
</evidence>
<name>A0AAE3Y787_9FLAO</name>